<dbReference type="GO" id="GO:0042742">
    <property type="term" value="P:defense response to bacterium"/>
    <property type="evidence" value="ECO:0007669"/>
    <property type="project" value="UniProtKB-ARBA"/>
</dbReference>
<dbReference type="GO" id="GO:0004674">
    <property type="term" value="F:protein serine/threonine kinase activity"/>
    <property type="evidence" value="ECO:0007669"/>
    <property type="project" value="UniProtKB-KW"/>
</dbReference>
<proteinExistence type="inferred from homology"/>
<evidence type="ECO:0000256" key="8">
    <source>
        <dbReference type="ARBA" id="ARBA00022679"/>
    </source>
</evidence>
<evidence type="ECO:0000313" key="26">
    <source>
        <dbReference type="Proteomes" id="UP001417504"/>
    </source>
</evidence>
<dbReference type="PROSITE" id="PS50011">
    <property type="entry name" value="PROTEIN_KINASE_DOM"/>
    <property type="match status" value="1"/>
</dbReference>
<dbReference type="CDD" id="cd06899">
    <property type="entry name" value="lectin_legume_LecRK_Arcelin_ConA"/>
    <property type="match status" value="1"/>
</dbReference>
<dbReference type="FunFam" id="2.60.120.200:FF:000086">
    <property type="entry name" value="L-type lectin-domain containing receptor kinase S.4"/>
    <property type="match status" value="1"/>
</dbReference>
<dbReference type="InterPro" id="IPR008271">
    <property type="entry name" value="Ser/Thr_kinase_AS"/>
</dbReference>
<dbReference type="SUPFAM" id="SSF49899">
    <property type="entry name" value="Concanavalin A-like lectins/glucanases"/>
    <property type="match status" value="1"/>
</dbReference>
<evidence type="ECO:0000313" key="25">
    <source>
        <dbReference type="EMBL" id="KAK9123911.1"/>
    </source>
</evidence>
<comment type="catalytic activity">
    <reaction evidence="20">
        <text>L-threonyl-[protein] + ATP = O-phospho-L-threonyl-[protein] + ADP + H(+)</text>
        <dbReference type="Rhea" id="RHEA:46608"/>
        <dbReference type="Rhea" id="RHEA-COMP:11060"/>
        <dbReference type="Rhea" id="RHEA-COMP:11605"/>
        <dbReference type="ChEBI" id="CHEBI:15378"/>
        <dbReference type="ChEBI" id="CHEBI:30013"/>
        <dbReference type="ChEBI" id="CHEBI:30616"/>
        <dbReference type="ChEBI" id="CHEBI:61977"/>
        <dbReference type="ChEBI" id="CHEBI:456216"/>
        <dbReference type="EC" id="2.7.11.1"/>
    </reaction>
</comment>
<feature type="binding site" evidence="22">
    <location>
        <position position="345"/>
    </location>
    <ligand>
        <name>ATP</name>
        <dbReference type="ChEBI" id="CHEBI:30616"/>
    </ligand>
</feature>
<keyword evidence="10" id="KW-0732">Signal</keyword>
<accession>A0AAP0P1D5</accession>
<reference evidence="25 26" key="1">
    <citation type="submission" date="2024-01" db="EMBL/GenBank/DDBJ databases">
        <title>Genome assemblies of Stephania.</title>
        <authorList>
            <person name="Yang L."/>
        </authorList>
    </citation>
    <scope>NUCLEOTIDE SEQUENCE [LARGE SCALE GENOMIC DNA]</scope>
    <source>
        <strain evidence="25">QJT</strain>
        <tissue evidence="25">Leaf</tissue>
    </source>
</reference>
<evidence type="ECO:0000256" key="11">
    <source>
        <dbReference type="ARBA" id="ARBA00022734"/>
    </source>
</evidence>
<dbReference type="InterPro" id="IPR050528">
    <property type="entry name" value="L-type_Lectin-RKs"/>
</dbReference>
<feature type="domain" description="Protein kinase" evidence="24">
    <location>
        <begin position="316"/>
        <end position="586"/>
    </location>
</feature>
<keyword evidence="16 23" id="KW-1133">Transmembrane helix</keyword>
<keyword evidence="18" id="KW-0675">Receptor</keyword>
<evidence type="ECO:0000256" key="3">
    <source>
        <dbReference type="ARBA" id="ARBA00008536"/>
    </source>
</evidence>
<evidence type="ECO:0000256" key="18">
    <source>
        <dbReference type="ARBA" id="ARBA00023170"/>
    </source>
</evidence>
<dbReference type="InterPro" id="IPR017441">
    <property type="entry name" value="Protein_kinase_ATP_BS"/>
</dbReference>
<dbReference type="InterPro" id="IPR000719">
    <property type="entry name" value="Prot_kinase_dom"/>
</dbReference>
<dbReference type="PANTHER" id="PTHR27007">
    <property type="match status" value="1"/>
</dbReference>
<evidence type="ECO:0000256" key="23">
    <source>
        <dbReference type="SAM" id="Phobius"/>
    </source>
</evidence>
<dbReference type="Gene3D" id="2.60.120.200">
    <property type="match status" value="1"/>
</dbReference>
<dbReference type="FunFam" id="1.10.510.10:FF:000108">
    <property type="entry name" value="L-type lectin-domain containing receptor kinase S.4"/>
    <property type="match status" value="1"/>
</dbReference>
<keyword evidence="9 23" id="KW-0812">Transmembrane</keyword>
<dbReference type="PROSITE" id="PS00107">
    <property type="entry name" value="PROTEIN_KINASE_ATP"/>
    <property type="match status" value="1"/>
</dbReference>
<keyword evidence="12 22" id="KW-0547">Nucleotide-binding</keyword>
<dbReference type="EMBL" id="JBBNAE010000005">
    <property type="protein sequence ID" value="KAK9123911.1"/>
    <property type="molecule type" value="Genomic_DNA"/>
</dbReference>
<keyword evidence="17 23" id="KW-0472">Membrane</keyword>
<dbReference type="Pfam" id="PF00139">
    <property type="entry name" value="Lectin_legB"/>
    <property type="match status" value="1"/>
</dbReference>
<evidence type="ECO:0000256" key="12">
    <source>
        <dbReference type="ARBA" id="ARBA00022741"/>
    </source>
</evidence>
<organism evidence="25 26">
    <name type="scientific">Stephania japonica</name>
    <dbReference type="NCBI Taxonomy" id="461633"/>
    <lineage>
        <taxon>Eukaryota</taxon>
        <taxon>Viridiplantae</taxon>
        <taxon>Streptophyta</taxon>
        <taxon>Embryophyta</taxon>
        <taxon>Tracheophyta</taxon>
        <taxon>Spermatophyta</taxon>
        <taxon>Magnoliopsida</taxon>
        <taxon>Ranunculales</taxon>
        <taxon>Menispermaceae</taxon>
        <taxon>Menispermoideae</taxon>
        <taxon>Cissampelideae</taxon>
        <taxon>Stephania</taxon>
    </lineage>
</organism>
<evidence type="ECO:0000256" key="1">
    <source>
        <dbReference type="ARBA" id="ARBA00004236"/>
    </source>
</evidence>
<dbReference type="GO" id="GO:0005886">
    <property type="term" value="C:plasma membrane"/>
    <property type="evidence" value="ECO:0007669"/>
    <property type="project" value="UniProtKB-SubCell"/>
</dbReference>
<evidence type="ECO:0000256" key="2">
    <source>
        <dbReference type="ARBA" id="ARBA00004479"/>
    </source>
</evidence>
<comment type="subcellular location">
    <subcellularLocation>
        <location evidence="1">Cell membrane</location>
    </subcellularLocation>
    <subcellularLocation>
        <location evidence="2">Membrane</location>
        <topology evidence="2">Single-pass type I membrane protein</topology>
    </subcellularLocation>
</comment>
<dbReference type="InterPro" id="IPR011009">
    <property type="entry name" value="Kinase-like_dom_sf"/>
</dbReference>
<gene>
    <name evidence="25" type="ORF">Sjap_013513</name>
</gene>
<evidence type="ECO:0000256" key="9">
    <source>
        <dbReference type="ARBA" id="ARBA00022692"/>
    </source>
</evidence>
<dbReference type="Gene3D" id="3.30.200.20">
    <property type="entry name" value="Phosphorylase Kinase, domain 1"/>
    <property type="match status" value="1"/>
</dbReference>
<comment type="similarity">
    <text evidence="3">In the N-terminal section; belongs to the leguminous lectin family.</text>
</comment>
<dbReference type="FunFam" id="3.30.200.20:FF:000112">
    <property type="entry name" value="Lectin-domain containing receptor kinase A4.3"/>
    <property type="match status" value="1"/>
</dbReference>
<keyword evidence="15 22" id="KW-0067">ATP-binding</keyword>
<keyword evidence="6" id="KW-1003">Cell membrane</keyword>
<dbReference type="AlphaFoldDB" id="A0AAP0P1D5"/>
<keyword evidence="19" id="KW-0325">Glycoprotein</keyword>
<evidence type="ECO:0000256" key="6">
    <source>
        <dbReference type="ARBA" id="ARBA00022475"/>
    </source>
</evidence>
<evidence type="ECO:0000256" key="19">
    <source>
        <dbReference type="ARBA" id="ARBA00023180"/>
    </source>
</evidence>
<keyword evidence="8" id="KW-0808">Transferase</keyword>
<evidence type="ECO:0000256" key="21">
    <source>
        <dbReference type="ARBA" id="ARBA00048679"/>
    </source>
</evidence>
<keyword evidence="7" id="KW-0723">Serine/threonine-protein kinase</keyword>
<dbReference type="InterPro" id="IPR001245">
    <property type="entry name" value="Ser-Thr/Tyr_kinase_cat_dom"/>
</dbReference>
<comment type="similarity">
    <text evidence="4">In the C-terminal section; belongs to the protein kinase superfamily. Ser/Thr protein kinase family.</text>
</comment>
<dbReference type="PROSITE" id="PS00108">
    <property type="entry name" value="PROTEIN_KINASE_ST"/>
    <property type="match status" value="1"/>
</dbReference>
<evidence type="ECO:0000256" key="16">
    <source>
        <dbReference type="ARBA" id="ARBA00022989"/>
    </source>
</evidence>
<dbReference type="SMART" id="SM00220">
    <property type="entry name" value="S_TKc"/>
    <property type="match status" value="1"/>
</dbReference>
<feature type="transmembrane region" description="Helical" evidence="23">
    <location>
        <begin position="259"/>
        <end position="282"/>
    </location>
</feature>
<dbReference type="EC" id="2.7.11.1" evidence="5"/>
<sequence length="639" mass="70728">MAVRGMAEISQNGIFRLTSNKSYGIGQAFYNMPFSFKNSTGKDVLSFSTTFAFAIVKDMDIPNLHGHGMAFVIAPSRGLPHALPAQYLGIFNASNIGDPSNHVLAIELDTLQTPEFADINDNHVGIDINSLASNISAPAGYFSDSSGEFRNLDLASGERMLVWVDYDGLRKQINVTLSPIEVSKPRRPLLSFDVDLSSVILDTMYVGFCSANGLLIGTHYVLGWSFQLNGEAQALDVSRLPLVPQNQKQKQGKRISKKLITGLAAIAIVFLMVVVSGITFMVRRRKKPEEVLEDWEVQFGPHRFMYKALFIATKGFSNTQLLGRGGFGRVYKGELPSSKTQVAVKRVSHESSQGMKEFIAEIATIGRLRHPNLVRLLGYSRCKGELLLVYDFMPNASLDKFIFSKAKQTLNWSQRFKIIKDIATGLAYLHEEWVQVIYHRDIKASNVLLDSEFNGKLGDFGLARLSSHGMDPNTTHLAGTLGYIAPELARTGKATKATDVFAFGAFMLEVACGRRPVETKMLPEKVILVDWASECWRNGEILTLADPKLRNDYELEEMELVLKLGLLCSHSRSDARPSMSQVTKYLGGNASLPDDLDVISLVQEHNEVQSDGVMAPGFELDNHSKPSVTITEPFFSTGR</sequence>
<comment type="caution">
    <text evidence="25">The sequence shown here is derived from an EMBL/GenBank/DDBJ whole genome shotgun (WGS) entry which is preliminary data.</text>
</comment>
<dbReference type="Pfam" id="PF07714">
    <property type="entry name" value="PK_Tyr_Ser-Thr"/>
    <property type="match status" value="1"/>
</dbReference>
<evidence type="ECO:0000259" key="24">
    <source>
        <dbReference type="PROSITE" id="PS50011"/>
    </source>
</evidence>
<comment type="catalytic activity">
    <reaction evidence="21">
        <text>L-seryl-[protein] + ATP = O-phospho-L-seryl-[protein] + ADP + H(+)</text>
        <dbReference type="Rhea" id="RHEA:17989"/>
        <dbReference type="Rhea" id="RHEA-COMP:9863"/>
        <dbReference type="Rhea" id="RHEA-COMP:11604"/>
        <dbReference type="ChEBI" id="CHEBI:15378"/>
        <dbReference type="ChEBI" id="CHEBI:29999"/>
        <dbReference type="ChEBI" id="CHEBI:30616"/>
        <dbReference type="ChEBI" id="CHEBI:83421"/>
        <dbReference type="ChEBI" id="CHEBI:456216"/>
        <dbReference type="EC" id="2.7.11.1"/>
    </reaction>
</comment>
<dbReference type="Proteomes" id="UP001417504">
    <property type="component" value="Unassembled WGS sequence"/>
</dbReference>
<dbReference type="GO" id="GO:0002229">
    <property type="term" value="P:defense response to oomycetes"/>
    <property type="evidence" value="ECO:0007669"/>
    <property type="project" value="UniProtKB-ARBA"/>
</dbReference>
<dbReference type="InterPro" id="IPR001220">
    <property type="entry name" value="Legume_lectin_dom"/>
</dbReference>
<keyword evidence="11" id="KW-0430">Lectin</keyword>
<dbReference type="CDD" id="cd14066">
    <property type="entry name" value="STKc_IRAK"/>
    <property type="match status" value="1"/>
</dbReference>
<dbReference type="GO" id="GO:0030246">
    <property type="term" value="F:carbohydrate binding"/>
    <property type="evidence" value="ECO:0007669"/>
    <property type="project" value="UniProtKB-KW"/>
</dbReference>
<evidence type="ECO:0000256" key="13">
    <source>
        <dbReference type="ARBA" id="ARBA00022777"/>
    </source>
</evidence>
<evidence type="ECO:0000256" key="5">
    <source>
        <dbReference type="ARBA" id="ARBA00012513"/>
    </source>
</evidence>
<keyword evidence="14" id="KW-0611">Plant defense</keyword>
<dbReference type="Gene3D" id="1.10.510.10">
    <property type="entry name" value="Transferase(Phosphotransferase) domain 1"/>
    <property type="match status" value="1"/>
</dbReference>
<dbReference type="GO" id="GO:0005524">
    <property type="term" value="F:ATP binding"/>
    <property type="evidence" value="ECO:0007669"/>
    <property type="project" value="UniProtKB-UniRule"/>
</dbReference>
<evidence type="ECO:0000256" key="7">
    <source>
        <dbReference type="ARBA" id="ARBA00022527"/>
    </source>
</evidence>
<evidence type="ECO:0000256" key="22">
    <source>
        <dbReference type="PROSITE-ProRule" id="PRU10141"/>
    </source>
</evidence>
<dbReference type="InterPro" id="IPR013320">
    <property type="entry name" value="ConA-like_dom_sf"/>
</dbReference>
<evidence type="ECO:0000256" key="15">
    <source>
        <dbReference type="ARBA" id="ARBA00022840"/>
    </source>
</evidence>
<evidence type="ECO:0000256" key="20">
    <source>
        <dbReference type="ARBA" id="ARBA00047899"/>
    </source>
</evidence>
<protein>
    <recommendedName>
        <fullName evidence="5">non-specific serine/threonine protein kinase</fullName>
        <ecNumber evidence="5">2.7.11.1</ecNumber>
    </recommendedName>
</protein>
<name>A0AAP0P1D5_9MAGN</name>
<evidence type="ECO:0000256" key="17">
    <source>
        <dbReference type="ARBA" id="ARBA00023136"/>
    </source>
</evidence>
<keyword evidence="13" id="KW-0418">Kinase</keyword>
<dbReference type="SUPFAM" id="SSF56112">
    <property type="entry name" value="Protein kinase-like (PK-like)"/>
    <property type="match status" value="1"/>
</dbReference>
<keyword evidence="26" id="KW-1185">Reference proteome</keyword>
<evidence type="ECO:0000256" key="4">
    <source>
        <dbReference type="ARBA" id="ARBA00010217"/>
    </source>
</evidence>
<evidence type="ECO:0000256" key="14">
    <source>
        <dbReference type="ARBA" id="ARBA00022821"/>
    </source>
</evidence>
<evidence type="ECO:0000256" key="10">
    <source>
        <dbReference type="ARBA" id="ARBA00022729"/>
    </source>
</evidence>